<gene>
    <name evidence="5" type="ORF">EDD60_10738</name>
</gene>
<evidence type="ECO:0000259" key="4">
    <source>
        <dbReference type="PROSITE" id="PS01124"/>
    </source>
</evidence>
<evidence type="ECO:0000313" key="6">
    <source>
        <dbReference type="Proteomes" id="UP000295515"/>
    </source>
</evidence>
<dbReference type="AlphaFoldDB" id="A0A4V2W5N7"/>
<dbReference type="PANTHER" id="PTHR43280">
    <property type="entry name" value="ARAC-FAMILY TRANSCRIPTIONAL REGULATOR"/>
    <property type="match status" value="1"/>
</dbReference>
<comment type="caution">
    <text evidence="5">The sequence shown here is derived from an EMBL/GenBank/DDBJ whole genome shotgun (WGS) entry which is preliminary data.</text>
</comment>
<evidence type="ECO:0000256" key="2">
    <source>
        <dbReference type="ARBA" id="ARBA00023125"/>
    </source>
</evidence>
<dbReference type="GeneID" id="98915132"/>
<protein>
    <submittedName>
        <fullName evidence="5">AraC-like DNA-binding protein</fullName>
    </submittedName>
</protein>
<dbReference type="EMBL" id="SMCQ01000007">
    <property type="protein sequence ID" value="TCW00549.1"/>
    <property type="molecule type" value="Genomic_DNA"/>
</dbReference>
<name>A0A4V2W5N7_9FIRM</name>
<evidence type="ECO:0000256" key="3">
    <source>
        <dbReference type="ARBA" id="ARBA00023163"/>
    </source>
</evidence>
<dbReference type="PROSITE" id="PS01124">
    <property type="entry name" value="HTH_ARAC_FAMILY_2"/>
    <property type="match status" value="1"/>
</dbReference>
<dbReference type="InterPro" id="IPR037923">
    <property type="entry name" value="HTH-like"/>
</dbReference>
<dbReference type="PANTHER" id="PTHR43280:SF2">
    <property type="entry name" value="HTH-TYPE TRANSCRIPTIONAL REGULATOR EXSA"/>
    <property type="match status" value="1"/>
</dbReference>
<dbReference type="Proteomes" id="UP000295515">
    <property type="component" value="Unassembled WGS sequence"/>
</dbReference>
<dbReference type="RefSeq" id="WP_066448353.1">
    <property type="nucleotide sequence ID" value="NZ_JANKBF010000010.1"/>
</dbReference>
<dbReference type="InterPro" id="IPR018062">
    <property type="entry name" value="HTH_AraC-typ_CS"/>
</dbReference>
<sequence>MYIRTQNQYSKFTTDELSELLGQTTFQINNFGLWTSDHDNQASYISNDIEIVYYQKGGSRTLVGNQSYQCPPGSFLILEPFQLNTSINEGYDEYAYYYFHFDIEPVSLKHQFMSLLTKHGHLIYPHEMKNFEEMLYRLYIESQEKEMGYSSIITSALIRVVVEIMRAQLKRGQDDHIEMIHSPYIELVNEAITYVQIHLYEPIRLQQMAQTLGVSSGVLYKAFISVLSLSPAKYIHQQKIQYAQNKLLLGESVTAIAQELGYSSAYHLSKDFKKIVGMSPRDYKKQLQRL</sequence>
<evidence type="ECO:0000313" key="5">
    <source>
        <dbReference type="EMBL" id="TCW00549.1"/>
    </source>
</evidence>
<keyword evidence="1" id="KW-0805">Transcription regulation</keyword>
<accession>A0A4V2W5N7</accession>
<dbReference type="Pfam" id="PF12833">
    <property type="entry name" value="HTH_18"/>
    <property type="match status" value="1"/>
</dbReference>
<feature type="domain" description="HTH araC/xylS-type" evidence="4">
    <location>
        <begin position="189"/>
        <end position="286"/>
    </location>
</feature>
<dbReference type="SUPFAM" id="SSF46689">
    <property type="entry name" value="Homeodomain-like"/>
    <property type="match status" value="2"/>
</dbReference>
<keyword evidence="6" id="KW-1185">Reference proteome</keyword>
<dbReference type="SUPFAM" id="SSF51215">
    <property type="entry name" value="Regulatory protein AraC"/>
    <property type="match status" value="1"/>
</dbReference>
<dbReference type="GO" id="GO:0043565">
    <property type="term" value="F:sequence-specific DNA binding"/>
    <property type="evidence" value="ECO:0007669"/>
    <property type="project" value="InterPro"/>
</dbReference>
<dbReference type="PROSITE" id="PS00041">
    <property type="entry name" value="HTH_ARAC_FAMILY_1"/>
    <property type="match status" value="1"/>
</dbReference>
<evidence type="ECO:0000256" key="1">
    <source>
        <dbReference type="ARBA" id="ARBA00023015"/>
    </source>
</evidence>
<dbReference type="GO" id="GO:0003700">
    <property type="term" value="F:DNA-binding transcription factor activity"/>
    <property type="evidence" value="ECO:0007669"/>
    <property type="project" value="InterPro"/>
</dbReference>
<dbReference type="InterPro" id="IPR018060">
    <property type="entry name" value="HTH_AraC"/>
</dbReference>
<keyword evidence="2 5" id="KW-0238">DNA-binding</keyword>
<reference evidence="5 6" key="1">
    <citation type="submission" date="2019-03" db="EMBL/GenBank/DDBJ databases">
        <title>Genomic Encyclopedia of Type Strains, Phase IV (KMG-IV): sequencing the most valuable type-strain genomes for metagenomic binning, comparative biology and taxonomic classification.</title>
        <authorList>
            <person name="Goeker M."/>
        </authorList>
    </citation>
    <scope>NUCLEOTIDE SEQUENCE [LARGE SCALE GENOMIC DNA]</scope>
    <source>
        <strain evidence="5 6">DSM 29487</strain>
    </source>
</reference>
<dbReference type="InterPro" id="IPR009057">
    <property type="entry name" value="Homeodomain-like_sf"/>
</dbReference>
<organism evidence="5 6">
    <name type="scientific">Longibaculum muris</name>
    <dbReference type="NCBI Taxonomy" id="1796628"/>
    <lineage>
        <taxon>Bacteria</taxon>
        <taxon>Bacillati</taxon>
        <taxon>Bacillota</taxon>
        <taxon>Erysipelotrichia</taxon>
        <taxon>Erysipelotrichales</taxon>
        <taxon>Coprobacillaceae</taxon>
        <taxon>Longibaculum</taxon>
    </lineage>
</organism>
<proteinExistence type="predicted"/>
<dbReference type="SMART" id="SM00342">
    <property type="entry name" value="HTH_ARAC"/>
    <property type="match status" value="1"/>
</dbReference>
<dbReference type="Gene3D" id="1.10.10.60">
    <property type="entry name" value="Homeodomain-like"/>
    <property type="match status" value="1"/>
</dbReference>
<keyword evidence="3" id="KW-0804">Transcription</keyword>